<name>C6W0M5_DYAFD</name>
<gene>
    <name evidence="1" type="ordered locus">Dfer_2413</name>
</gene>
<dbReference type="Pfam" id="PF11013">
    <property type="entry name" value="DUF2851"/>
    <property type="match status" value="1"/>
</dbReference>
<keyword evidence="2" id="KW-1185">Reference proteome</keyword>
<dbReference type="OrthoDB" id="1005072at2"/>
<sequence length="426" mass="49359">MNEDLLSFIWRFQYFEKKGLQTDQNRPLSIIRPGHRNHNAGPDFPDARLMIDGVLWVGCVEIHVRSSDWFVHEHQHNGAYDGVILHVVWENDVPATRRDGTTVPTLVLNGLVTTSVIERYRLLQDEKETVPCHSQFAAVSQIQKYAMLDRVLLERLERKALEIQHLLDTNQQDWEQTAYQWLGRHFGHKLNDAPFLRLTTIVPWKVIRKHADRLIQVEALLFGCAGLISEDSEDVYIRQLQQEFRFLSAKYKLHDRIMQPHEWKYARLRPAGFPTVRMAQFARLLCNTGGFLNRVVVSEHFNEVRDLFRISQSTYWREHFIAGRKARKPVPALGQEAADLLIVNAAVPLLVACSRQRQQPELLDKAIYWLSEISAEDNRITREWASLGMRVKTAADSQALIEWFNNYCTPRRCLECTVGGALIRGT</sequence>
<dbReference type="HOGENOM" id="CLU_044582_0_0_10"/>
<dbReference type="RefSeq" id="WP_015811881.1">
    <property type="nucleotide sequence ID" value="NC_013037.1"/>
</dbReference>
<evidence type="ECO:0008006" key="3">
    <source>
        <dbReference type="Google" id="ProtNLM"/>
    </source>
</evidence>
<dbReference type="EMBL" id="CP001619">
    <property type="protein sequence ID" value="ACT93631.1"/>
    <property type="molecule type" value="Genomic_DNA"/>
</dbReference>
<protein>
    <recommendedName>
        <fullName evidence="3">DUF2851 domain-containing protein</fullName>
    </recommendedName>
</protein>
<proteinExistence type="predicted"/>
<dbReference type="STRING" id="471854.Dfer_2413"/>
<reference evidence="1 2" key="1">
    <citation type="journal article" date="2009" name="Stand. Genomic Sci.">
        <title>Complete genome sequence of Dyadobacter fermentans type strain (NS114).</title>
        <authorList>
            <person name="Lang E."/>
            <person name="Lapidus A."/>
            <person name="Chertkov O."/>
            <person name="Brettin T."/>
            <person name="Detter J.C."/>
            <person name="Han C."/>
            <person name="Copeland A."/>
            <person name="Glavina Del Rio T."/>
            <person name="Nolan M."/>
            <person name="Chen F."/>
            <person name="Lucas S."/>
            <person name="Tice H."/>
            <person name="Cheng J.F."/>
            <person name="Land M."/>
            <person name="Hauser L."/>
            <person name="Chang Y.J."/>
            <person name="Jeffries C.D."/>
            <person name="Kopitz M."/>
            <person name="Bruce D."/>
            <person name="Goodwin L."/>
            <person name="Pitluck S."/>
            <person name="Ovchinnikova G."/>
            <person name="Pati A."/>
            <person name="Ivanova N."/>
            <person name="Mavrommatis K."/>
            <person name="Chen A."/>
            <person name="Palaniappan K."/>
            <person name="Chain P."/>
            <person name="Bristow J."/>
            <person name="Eisen J.A."/>
            <person name="Markowitz V."/>
            <person name="Hugenholtz P."/>
            <person name="Goker M."/>
            <person name="Rohde M."/>
            <person name="Kyrpides N.C."/>
            <person name="Klenk H.P."/>
        </authorList>
    </citation>
    <scope>NUCLEOTIDE SEQUENCE [LARGE SCALE GENOMIC DNA]</scope>
    <source>
        <strain evidence="2">ATCC 700827 / DSM 18053 / CIP 107007 / KCTC 52180 / NS114</strain>
    </source>
</reference>
<organism evidence="1 2">
    <name type="scientific">Dyadobacter fermentans (strain ATCC 700827 / DSM 18053 / CIP 107007 / KCTC 52180 / NS114)</name>
    <dbReference type="NCBI Taxonomy" id="471854"/>
    <lineage>
        <taxon>Bacteria</taxon>
        <taxon>Pseudomonadati</taxon>
        <taxon>Bacteroidota</taxon>
        <taxon>Cytophagia</taxon>
        <taxon>Cytophagales</taxon>
        <taxon>Spirosomataceae</taxon>
        <taxon>Dyadobacter</taxon>
    </lineage>
</organism>
<accession>C6W0M5</accession>
<dbReference type="InterPro" id="IPR021272">
    <property type="entry name" value="DUF2851"/>
</dbReference>
<dbReference type="Proteomes" id="UP000002011">
    <property type="component" value="Chromosome"/>
</dbReference>
<dbReference type="KEGG" id="dfe:Dfer_2413"/>
<evidence type="ECO:0000313" key="2">
    <source>
        <dbReference type="Proteomes" id="UP000002011"/>
    </source>
</evidence>
<evidence type="ECO:0000313" key="1">
    <source>
        <dbReference type="EMBL" id="ACT93631.1"/>
    </source>
</evidence>
<dbReference type="AlphaFoldDB" id="C6W0M5"/>
<dbReference type="eggNOG" id="ENOG502Z7XW">
    <property type="taxonomic scope" value="Bacteria"/>
</dbReference>